<evidence type="ECO:0000259" key="1">
    <source>
        <dbReference type="Pfam" id="PF08241"/>
    </source>
</evidence>
<dbReference type="EMBL" id="AZHX01001051">
    <property type="protein sequence ID" value="ETX05060.1"/>
    <property type="molecule type" value="Genomic_DNA"/>
</dbReference>
<accession>W4M4D5</accession>
<gene>
    <name evidence="2" type="ORF">ETSY2_25155</name>
</gene>
<name>W4M4D5_9BACT</name>
<keyword evidence="3" id="KW-1185">Reference proteome</keyword>
<dbReference type="Proteomes" id="UP000019140">
    <property type="component" value="Unassembled WGS sequence"/>
</dbReference>
<proteinExistence type="predicted"/>
<dbReference type="InterPro" id="IPR013216">
    <property type="entry name" value="Methyltransf_11"/>
</dbReference>
<dbReference type="PATRIC" id="fig|1429439.4.peg.4268"/>
<feature type="domain" description="Methyltransferase type 11" evidence="1">
    <location>
        <begin position="61"/>
        <end position="107"/>
    </location>
</feature>
<comment type="caution">
    <text evidence="2">The sequence shown here is derived from an EMBL/GenBank/DDBJ whole genome shotgun (WGS) entry which is preliminary data.</text>
</comment>
<evidence type="ECO:0000313" key="3">
    <source>
        <dbReference type="Proteomes" id="UP000019140"/>
    </source>
</evidence>
<dbReference type="Gene3D" id="3.40.50.150">
    <property type="entry name" value="Vaccinia Virus protein VP39"/>
    <property type="match status" value="1"/>
</dbReference>
<dbReference type="SUPFAM" id="SSF53335">
    <property type="entry name" value="S-adenosyl-L-methionine-dependent methyltransferases"/>
    <property type="match status" value="1"/>
</dbReference>
<evidence type="ECO:0000313" key="2">
    <source>
        <dbReference type="EMBL" id="ETX05060.1"/>
    </source>
</evidence>
<sequence length="223" mass="24799">MTHVRARLQSVVQPQDIMLHVMPAPGEVPRHFAWPMRHSINLVASIELLTDVTSGNLAAAMGDPVYLPFADDSVDVVICDTGLHHGANVPRAVQDMARVCRPGGYVAVCDDMTPEDLDAAAYVNAWNARYCASETWAYAQSEWREFIECAGLRMEIEETVRQPIPFASWPALSGLAPEVADVLSQELFHSPPSVRNFLNPRMEAGERYFDRVQGIWLGRKVPV</sequence>
<dbReference type="InterPro" id="IPR029063">
    <property type="entry name" value="SAM-dependent_MTases_sf"/>
</dbReference>
<dbReference type="Pfam" id="PF08241">
    <property type="entry name" value="Methyltransf_11"/>
    <property type="match status" value="1"/>
</dbReference>
<reference evidence="2 3" key="1">
    <citation type="journal article" date="2014" name="Nature">
        <title>An environmental bacterial taxon with a large and distinct metabolic repertoire.</title>
        <authorList>
            <person name="Wilson M.C."/>
            <person name="Mori T."/>
            <person name="Ruckert C."/>
            <person name="Uria A.R."/>
            <person name="Helf M.J."/>
            <person name="Takada K."/>
            <person name="Gernert C."/>
            <person name="Steffens U.A."/>
            <person name="Heycke N."/>
            <person name="Schmitt S."/>
            <person name="Rinke C."/>
            <person name="Helfrich E.J."/>
            <person name="Brachmann A.O."/>
            <person name="Gurgui C."/>
            <person name="Wakimoto T."/>
            <person name="Kracht M."/>
            <person name="Crusemann M."/>
            <person name="Hentschel U."/>
            <person name="Abe I."/>
            <person name="Matsunaga S."/>
            <person name="Kalinowski J."/>
            <person name="Takeyama H."/>
            <person name="Piel J."/>
        </authorList>
    </citation>
    <scope>NUCLEOTIDE SEQUENCE [LARGE SCALE GENOMIC DNA]</scope>
    <source>
        <strain evidence="3">TSY2</strain>
    </source>
</reference>
<dbReference type="GO" id="GO:0008757">
    <property type="term" value="F:S-adenosylmethionine-dependent methyltransferase activity"/>
    <property type="evidence" value="ECO:0007669"/>
    <property type="project" value="InterPro"/>
</dbReference>
<dbReference type="HOGENOM" id="CLU_037990_10_0_7"/>
<dbReference type="AlphaFoldDB" id="W4M4D5"/>
<protein>
    <recommendedName>
        <fullName evidence="1">Methyltransferase type 11 domain-containing protein</fullName>
    </recommendedName>
</protein>
<organism evidence="2 3">
    <name type="scientific">Candidatus Entotheonella gemina</name>
    <dbReference type="NCBI Taxonomy" id="1429439"/>
    <lineage>
        <taxon>Bacteria</taxon>
        <taxon>Pseudomonadati</taxon>
        <taxon>Nitrospinota/Tectimicrobiota group</taxon>
        <taxon>Candidatus Tectimicrobiota</taxon>
        <taxon>Candidatus Entotheonellia</taxon>
        <taxon>Candidatus Entotheonellales</taxon>
        <taxon>Candidatus Entotheonellaceae</taxon>
        <taxon>Candidatus Entotheonella</taxon>
    </lineage>
</organism>
<dbReference type="CDD" id="cd02440">
    <property type="entry name" value="AdoMet_MTases"/>
    <property type="match status" value="1"/>
</dbReference>